<accession>A0A6J0CCY0</accession>
<dbReference type="Gene3D" id="1.20.960.40">
    <property type="match status" value="1"/>
</dbReference>
<dbReference type="PANTHER" id="PTHR15431">
    <property type="entry name" value="FGFR1 ONCOGENE PARTNER/LISH DOMAIN-CONTAINING PROTEIN"/>
    <property type="match status" value="1"/>
</dbReference>
<dbReference type="PANTHER" id="PTHR15431:SF9">
    <property type="entry name" value="CENTROSOMAL PROTEIN 43"/>
    <property type="match status" value="1"/>
</dbReference>
<dbReference type="OrthoDB" id="2160638at2759"/>
<evidence type="ECO:0000259" key="4">
    <source>
        <dbReference type="Pfam" id="PF09398"/>
    </source>
</evidence>
<reference evidence="6" key="1">
    <citation type="submission" date="2025-08" db="UniProtKB">
        <authorList>
            <consortium name="RefSeq"/>
        </authorList>
    </citation>
    <scope>IDENTIFICATION</scope>
    <source>
        <tissue evidence="6">Thorax and Abdomen</tissue>
    </source>
</reference>
<keyword evidence="1" id="KW-0963">Cytoplasm</keyword>
<evidence type="ECO:0000256" key="3">
    <source>
        <dbReference type="SAM" id="MobiDB-lite"/>
    </source>
</evidence>
<dbReference type="RefSeq" id="XP_015524452.2">
    <property type="nucleotide sequence ID" value="XM_015668966.2"/>
</dbReference>
<dbReference type="KEGG" id="nlo:107227747"/>
<proteinExistence type="predicted"/>
<dbReference type="GO" id="GO:0005813">
    <property type="term" value="C:centrosome"/>
    <property type="evidence" value="ECO:0007669"/>
    <property type="project" value="TreeGrafter"/>
</dbReference>
<feature type="compositionally biased region" description="Basic and acidic residues" evidence="3">
    <location>
        <begin position="437"/>
        <end position="462"/>
    </location>
</feature>
<dbReference type="GeneID" id="107227747"/>
<evidence type="ECO:0000256" key="2">
    <source>
        <dbReference type="ARBA" id="ARBA00023212"/>
    </source>
</evidence>
<evidence type="ECO:0000256" key="1">
    <source>
        <dbReference type="ARBA" id="ARBA00022490"/>
    </source>
</evidence>
<dbReference type="Pfam" id="PF09398">
    <property type="entry name" value="FOP_dimer"/>
    <property type="match status" value="1"/>
</dbReference>
<protein>
    <submittedName>
        <fullName evidence="6">Centrosomal protein 43 isoform X2</fullName>
    </submittedName>
</protein>
<dbReference type="InterPro" id="IPR018993">
    <property type="entry name" value="FOP_dimerisation-dom_N"/>
</dbReference>
<sequence>MTDGNISIEEDTELRDLVAQTLENNGVLAKVRAELRASVFLALEEQESVMNTKPLLNKTVKQYLANTEGRLLFSLVREFLEYFGLDYTISVYDPETYAGKEYNYAGRSKLCEELGIVSSEPLLGEILRTHARRSFNNSEKQNEDDGNGNMATKMHNTSSDMCNETYDEMTPKILHKDSVSLSNDNNDSSEKLESMSEAALKVPINVTITDKKKSITNNQTFNNVLIDTSSCELQKNNSLRKNDNTNLEDVTDTHRVDGNKENNDVRFSKFSMNLDADNVNVESEKQSLNKTEPLIKFDETIIDEVQPNQNEKDASKQKGINNTELHNANNVQNKKIITDKSLGKTMFFDEIIIDGKKEKVGANHKSESSLLGDLPPLTTKVTSIFSDLPSFNTKKTDINDLKELMDIGLASEGIDNYEEDFISSASGSANEQSPSKSPDKCESPNKSRYKKEERHQSVRSDDISEEIEGIDEILSSTSCLENVPAAKSISNITVDVVTDYIQDV</sequence>
<feature type="compositionally biased region" description="Polar residues" evidence="3">
    <location>
        <begin position="424"/>
        <end position="436"/>
    </location>
</feature>
<name>A0A6J0CCY0_NEOLC</name>
<evidence type="ECO:0000313" key="5">
    <source>
        <dbReference type="Proteomes" id="UP000829291"/>
    </source>
</evidence>
<organism evidence="6">
    <name type="scientific">Neodiprion lecontei</name>
    <name type="common">Redheaded pine sawfly</name>
    <dbReference type="NCBI Taxonomy" id="441921"/>
    <lineage>
        <taxon>Eukaryota</taxon>
        <taxon>Metazoa</taxon>
        <taxon>Ecdysozoa</taxon>
        <taxon>Arthropoda</taxon>
        <taxon>Hexapoda</taxon>
        <taxon>Insecta</taxon>
        <taxon>Pterygota</taxon>
        <taxon>Neoptera</taxon>
        <taxon>Endopterygota</taxon>
        <taxon>Hymenoptera</taxon>
        <taxon>Tenthredinoidea</taxon>
        <taxon>Diprionidae</taxon>
        <taxon>Diprioninae</taxon>
        <taxon>Neodiprion</taxon>
    </lineage>
</organism>
<feature type="domain" description="FGFR1 oncogene partner (FOP) N-terminal dimerisation" evidence="4">
    <location>
        <begin position="53"/>
        <end position="128"/>
    </location>
</feature>
<dbReference type="InParanoid" id="A0A6J0CCY0"/>
<feature type="region of interest" description="Disordered" evidence="3">
    <location>
        <begin position="424"/>
        <end position="464"/>
    </location>
</feature>
<dbReference type="GO" id="GO:0034453">
    <property type="term" value="P:microtubule anchoring"/>
    <property type="evidence" value="ECO:0007669"/>
    <property type="project" value="InterPro"/>
</dbReference>
<keyword evidence="5" id="KW-1185">Reference proteome</keyword>
<feature type="region of interest" description="Disordered" evidence="3">
    <location>
        <begin position="306"/>
        <end position="326"/>
    </location>
</feature>
<dbReference type="AlphaFoldDB" id="A0A6J0CCY0"/>
<evidence type="ECO:0000313" key="6">
    <source>
        <dbReference type="RefSeq" id="XP_015524452.2"/>
    </source>
</evidence>
<dbReference type="Proteomes" id="UP000829291">
    <property type="component" value="Chromosome 1"/>
</dbReference>
<keyword evidence="2" id="KW-0206">Cytoskeleton</keyword>
<gene>
    <name evidence="6" type="primary">LOC107227747</name>
</gene>